<keyword evidence="2" id="KW-1185">Reference proteome</keyword>
<dbReference type="Proteomes" id="UP001202248">
    <property type="component" value="Unassembled WGS sequence"/>
</dbReference>
<organism evidence="1 2">
    <name type="scientific">Niabella ginsengisoli</name>
    <dbReference type="NCBI Taxonomy" id="522298"/>
    <lineage>
        <taxon>Bacteria</taxon>
        <taxon>Pseudomonadati</taxon>
        <taxon>Bacteroidota</taxon>
        <taxon>Chitinophagia</taxon>
        <taxon>Chitinophagales</taxon>
        <taxon>Chitinophagaceae</taxon>
        <taxon>Niabella</taxon>
    </lineage>
</organism>
<name>A0ABS9SPE9_9BACT</name>
<gene>
    <name evidence="1" type="ORF">MKP09_21365</name>
</gene>
<dbReference type="RefSeq" id="WP_240832286.1">
    <property type="nucleotide sequence ID" value="NZ_JAKWBL010000004.1"/>
</dbReference>
<proteinExistence type="predicted"/>
<evidence type="ECO:0000313" key="1">
    <source>
        <dbReference type="EMBL" id="MCH5600284.1"/>
    </source>
</evidence>
<sequence>MRAAEINTTIVDGYIGLLDNLSTNNKLDLITKLTASIKTDLSNKKSSFKKAFGAFDSKKTAEEIIEEIRNSRVSTRQIESF</sequence>
<protein>
    <submittedName>
        <fullName evidence="1">Uncharacterized protein</fullName>
    </submittedName>
</protein>
<reference evidence="1 2" key="1">
    <citation type="submission" date="2022-02" db="EMBL/GenBank/DDBJ databases">
        <authorList>
            <person name="Min J."/>
        </authorList>
    </citation>
    <scope>NUCLEOTIDE SEQUENCE [LARGE SCALE GENOMIC DNA]</scope>
    <source>
        <strain evidence="1 2">GR10-1</strain>
    </source>
</reference>
<evidence type="ECO:0000313" key="2">
    <source>
        <dbReference type="Proteomes" id="UP001202248"/>
    </source>
</evidence>
<comment type="caution">
    <text evidence="1">The sequence shown here is derived from an EMBL/GenBank/DDBJ whole genome shotgun (WGS) entry which is preliminary data.</text>
</comment>
<dbReference type="EMBL" id="JAKWBL010000004">
    <property type="protein sequence ID" value="MCH5600284.1"/>
    <property type="molecule type" value="Genomic_DNA"/>
</dbReference>
<accession>A0ABS9SPE9</accession>